<organism evidence="1 2">
    <name type="scientific">Pseudomonas putida</name>
    <name type="common">Arthrobacter siderocapsulatus</name>
    <dbReference type="NCBI Taxonomy" id="303"/>
    <lineage>
        <taxon>Bacteria</taxon>
        <taxon>Pseudomonadati</taxon>
        <taxon>Pseudomonadota</taxon>
        <taxon>Gammaproteobacteria</taxon>
        <taxon>Pseudomonadales</taxon>
        <taxon>Pseudomonadaceae</taxon>
        <taxon>Pseudomonas</taxon>
    </lineage>
</organism>
<name>A0A8I1EG68_PSEPU</name>
<evidence type="ECO:0000313" key="2">
    <source>
        <dbReference type="Proteomes" id="UP000637061"/>
    </source>
</evidence>
<sequence>MLSEQVSKQVKTIYEITVHLDDGKKFTYRVPTQEKVHEDLKALAAIGYFDNSPGCIVMYPAHRITKVVAYGADLNKKTDPQTLYQEAL</sequence>
<gene>
    <name evidence="1" type="ORF">JEU22_14665</name>
</gene>
<accession>A0A8I1EG68</accession>
<proteinExistence type="predicted"/>
<evidence type="ECO:0000313" key="1">
    <source>
        <dbReference type="EMBL" id="MBI6885155.1"/>
    </source>
</evidence>
<dbReference type="Proteomes" id="UP000637061">
    <property type="component" value="Unassembled WGS sequence"/>
</dbReference>
<reference evidence="1" key="1">
    <citation type="submission" date="2020-12" db="EMBL/GenBank/DDBJ databases">
        <title>Enhanced detection system for hospital associated transmission using whole genome sequencing surveillance.</title>
        <authorList>
            <person name="Harrison L.H."/>
            <person name="Van Tyne D."/>
            <person name="Marsh J.W."/>
            <person name="Griffith M.P."/>
            <person name="Snyder D.J."/>
            <person name="Cooper V.S."/>
            <person name="Mustapha M."/>
        </authorList>
    </citation>
    <scope>NUCLEOTIDE SEQUENCE</scope>
    <source>
        <strain evidence="1">PSB00042</strain>
    </source>
</reference>
<dbReference type="RefSeq" id="WP_198747558.1">
    <property type="nucleotide sequence ID" value="NZ_JAEHTE010000015.1"/>
</dbReference>
<dbReference type="AlphaFoldDB" id="A0A8I1EG68"/>
<comment type="caution">
    <text evidence="1">The sequence shown here is derived from an EMBL/GenBank/DDBJ whole genome shotgun (WGS) entry which is preliminary data.</text>
</comment>
<dbReference type="EMBL" id="JAEHTE010000015">
    <property type="protein sequence ID" value="MBI6885155.1"/>
    <property type="molecule type" value="Genomic_DNA"/>
</dbReference>
<protein>
    <submittedName>
        <fullName evidence="1">Uncharacterized protein</fullName>
    </submittedName>
</protein>